<evidence type="ECO:0000256" key="1">
    <source>
        <dbReference type="SAM" id="SignalP"/>
    </source>
</evidence>
<feature type="signal peptide" evidence="1">
    <location>
        <begin position="1"/>
        <end position="47"/>
    </location>
</feature>
<keyword evidence="3" id="KW-1185">Reference proteome</keyword>
<dbReference type="AlphaFoldDB" id="A0A251SKD4"/>
<dbReference type="InParanoid" id="A0A251SKD4"/>
<keyword evidence="1" id="KW-0732">Signal</keyword>
<evidence type="ECO:0000313" key="2">
    <source>
        <dbReference type="EMBL" id="OTF99299.1"/>
    </source>
</evidence>
<name>A0A251SKD4_HELAN</name>
<proteinExistence type="predicted"/>
<protein>
    <submittedName>
        <fullName evidence="2">Uncharacterized protein</fullName>
    </submittedName>
</protein>
<gene>
    <name evidence="2" type="ORF">HannXRQ_Chr14g0455061</name>
</gene>
<feature type="chain" id="PRO_5012716119" evidence="1">
    <location>
        <begin position="48"/>
        <end position="103"/>
    </location>
</feature>
<dbReference type="Proteomes" id="UP000215914">
    <property type="component" value="Chromosome 14"/>
</dbReference>
<sequence>MCGCPIRARRDRRRCRLHSGLPSRHLRLRYVLLALLHFLCPPPFSVSHPSHPHHHPVPVRLVLPLWRIVPFTSRPPPASPVVIPPSPFRISRTIGPGRFHHTL</sequence>
<organism evidence="2 3">
    <name type="scientific">Helianthus annuus</name>
    <name type="common">Common sunflower</name>
    <dbReference type="NCBI Taxonomy" id="4232"/>
    <lineage>
        <taxon>Eukaryota</taxon>
        <taxon>Viridiplantae</taxon>
        <taxon>Streptophyta</taxon>
        <taxon>Embryophyta</taxon>
        <taxon>Tracheophyta</taxon>
        <taxon>Spermatophyta</taxon>
        <taxon>Magnoliopsida</taxon>
        <taxon>eudicotyledons</taxon>
        <taxon>Gunneridae</taxon>
        <taxon>Pentapetalae</taxon>
        <taxon>asterids</taxon>
        <taxon>campanulids</taxon>
        <taxon>Asterales</taxon>
        <taxon>Asteraceae</taxon>
        <taxon>Asteroideae</taxon>
        <taxon>Heliantheae alliance</taxon>
        <taxon>Heliantheae</taxon>
        <taxon>Helianthus</taxon>
    </lineage>
</organism>
<accession>A0A251SKD4</accession>
<dbReference type="EMBL" id="CM007903">
    <property type="protein sequence ID" value="OTF99299.1"/>
    <property type="molecule type" value="Genomic_DNA"/>
</dbReference>
<evidence type="ECO:0000313" key="3">
    <source>
        <dbReference type="Proteomes" id="UP000215914"/>
    </source>
</evidence>
<reference evidence="3" key="1">
    <citation type="journal article" date="2017" name="Nature">
        <title>The sunflower genome provides insights into oil metabolism, flowering and Asterid evolution.</title>
        <authorList>
            <person name="Badouin H."/>
            <person name="Gouzy J."/>
            <person name="Grassa C.J."/>
            <person name="Murat F."/>
            <person name="Staton S.E."/>
            <person name="Cottret L."/>
            <person name="Lelandais-Briere C."/>
            <person name="Owens G.L."/>
            <person name="Carrere S."/>
            <person name="Mayjonade B."/>
            <person name="Legrand L."/>
            <person name="Gill N."/>
            <person name="Kane N.C."/>
            <person name="Bowers J.E."/>
            <person name="Hubner S."/>
            <person name="Bellec A."/>
            <person name="Berard A."/>
            <person name="Berges H."/>
            <person name="Blanchet N."/>
            <person name="Boniface M.C."/>
            <person name="Brunel D."/>
            <person name="Catrice O."/>
            <person name="Chaidir N."/>
            <person name="Claudel C."/>
            <person name="Donnadieu C."/>
            <person name="Faraut T."/>
            <person name="Fievet G."/>
            <person name="Helmstetter N."/>
            <person name="King M."/>
            <person name="Knapp S.J."/>
            <person name="Lai Z."/>
            <person name="Le Paslier M.C."/>
            <person name="Lippi Y."/>
            <person name="Lorenzon L."/>
            <person name="Mandel J.R."/>
            <person name="Marage G."/>
            <person name="Marchand G."/>
            <person name="Marquand E."/>
            <person name="Bret-Mestries E."/>
            <person name="Morien E."/>
            <person name="Nambeesan S."/>
            <person name="Nguyen T."/>
            <person name="Pegot-Espagnet P."/>
            <person name="Pouilly N."/>
            <person name="Raftis F."/>
            <person name="Sallet E."/>
            <person name="Schiex T."/>
            <person name="Thomas J."/>
            <person name="Vandecasteele C."/>
            <person name="Vares D."/>
            <person name="Vear F."/>
            <person name="Vautrin S."/>
            <person name="Crespi M."/>
            <person name="Mangin B."/>
            <person name="Burke J.M."/>
            <person name="Salse J."/>
            <person name="Munos S."/>
            <person name="Vincourt P."/>
            <person name="Rieseberg L.H."/>
            <person name="Langlade N.B."/>
        </authorList>
    </citation>
    <scope>NUCLEOTIDE SEQUENCE [LARGE SCALE GENOMIC DNA]</scope>
    <source>
        <strain evidence="3">cv. SF193</strain>
    </source>
</reference>